<dbReference type="STRING" id="4565.A0A3B6BX41"/>
<organism evidence="1">
    <name type="scientific">Triticum aestivum</name>
    <name type="common">Wheat</name>
    <dbReference type="NCBI Taxonomy" id="4565"/>
    <lineage>
        <taxon>Eukaryota</taxon>
        <taxon>Viridiplantae</taxon>
        <taxon>Streptophyta</taxon>
        <taxon>Embryophyta</taxon>
        <taxon>Tracheophyta</taxon>
        <taxon>Spermatophyta</taxon>
        <taxon>Magnoliopsida</taxon>
        <taxon>Liliopsida</taxon>
        <taxon>Poales</taxon>
        <taxon>Poaceae</taxon>
        <taxon>BOP clade</taxon>
        <taxon>Pooideae</taxon>
        <taxon>Triticodae</taxon>
        <taxon>Triticeae</taxon>
        <taxon>Triticinae</taxon>
        <taxon>Triticum</taxon>
    </lineage>
</organism>
<name>A0A3B6BX41_WHEAT</name>
<protein>
    <submittedName>
        <fullName evidence="1">Uncharacterized protein</fullName>
    </submittedName>
</protein>
<dbReference type="OMA" id="HICIEDY"/>
<dbReference type="Gramene" id="TraesWEE_scaffold_060424_01G000300.1">
    <property type="protein sequence ID" value="TraesWEE_scaffold_060424_01G000300.1"/>
    <property type="gene ID" value="TraesWEE_scaffold_060424_01G000300"/>
</dbReference>
<reference evidence="1" key="2">
    <citation type="submission" date="2018-10" db="UniProtKB">
        <authorList>
            <consortium name="EnsemblPlants"/>
        </authorList>
    </citation>
    <scope>IDENTIFICATION</scope>
</reference>
<evidence type="ECO:0000313" key="2">
    <source>
        <dbReference type="Proteomes" id="UP000019116"/>
    </source>
</evidence>
<dbReference type="OrthoDB" id="614998at2759"/>
<dbReference type="EnsemblPlants" id="TraesCS2B02G022300.1">
    <property type="protein sequence ID" value="TraesCS2B02G022300.1.cds1"/>
    <property type="gene ID" value="TraesCS2B02G022300"/>
</dbReference>
<evidence type="ECO:0000313" key="1">
    <source>
        <dbReference type="EnsemblPlants" id="TraesCS2B02G022300.1.cds1"/>
    </source>
</evidence>
<dbReference type="Proteomes" id="UP000019116">
    <property type="component" value="Chromosome 2B"/>
</dbReference>
<dbReference type="Gramene" id="TraesCS2B03G0003100.1">
    <property type="protein sequence ID" value="TraesCS2B03G0003100.1.CDS1"/>
    <property type="gene ID" value="TraesCS2B03G0003100"/>
</dbReference>
<keyword evidence="2" id="KW-1185">Reference proteome</keyword>
<dbReference type="Gramene" id="TraesCS2B02G022300.1">
    <property type="protein sequence ID" value="TraesCS2B02G022300.1.cds1"/>
    <property type="gene ID" value="TraesCS2B02G022300"/>
</dbReference>
<reference evidence="1" key="1">
    <citation type="submission" date="2018-08" db="EMBL/GenBank/DDBJ databases">
        <authorList>
            <person name="Rossello M."/>
        </authorList>
    </citation>
    <scope>NUCLEOTIDE SEQUENCE [LARGE SCALE GENOMIC DNA]</scope>
    <source>
        <strain evidence="1">cv. Chinese Spring</strain>
    </source>
</reference>
<dbReference type="Gene3D" id="3.80.10.10">
    <property type="entry name" value="Ribonuclease Inhibitor"/>
    <property type="match status" value="1"/>
</dbReference>
<dbReference type="AlphaFoldDB" id="A0A3B6BX41"/>
<dbReference type="SUPFAM" id="SSF52058">
    <property type="entry name" value="L domain-like"/>
    <property type="match status" value="1"/>
</dbReference>
<dbReference type="InterPro" id="IPR032675">
    <property type="entry name" value="LRR_dom_sf"/>
</dbReference>
<proteinExistence type="predicted"/>
<sequence length="510" mass="57251">MYLLALNSQGGNVVDFDWATHASNYWVCDGIIGGQDDKAWEAGAALHKHICIEDYSSNALPSFGQKLVTPQKQWILARDNFVVHPESTSFFLDAVASRFDPPSWLLPNDMFHQAENLHVLKLCHCTFSFSSPPFHCCHNLRFLGLDSCQDQRLEEDKKEDTPTMVFCKSLWVIDICNTYWVFPSSREIVEQMAANIREVHIKNGRFLHINVAWGQLQNLLKLRVMDPTWETGGKDEFTVLPNLSRSTNLKALVLNGCFGLEHVDGLPLSLESFSLDIRPRDDDSKEAKISRISLAGCVRLSDFTLCGSLPNLEELDLSGTKVKTLDLTTEVVEVPCLQRVMMLGCEQLRAVLWPEKRMPKLSLLCIDTRGEGIRRMPPDSEKLKKGHCQAYVAMMDMKFIQILTQTSNINMFWSIETTNLSLNICISASGQWCNKDKMGSGNCGNILGPSLPKSLIPNQSYSDFSIDNITIDHGYNSAVQFQPSTCHVEIGEGIINTSMESTQGNEAIYL</sequence>
<accession>A0A3B6BX41</accession>
<dbReference type="SMR" id="A0A3B6BX41"/>